<protein>
    <recommendedName>
        <fullName evidence="1">Zinc knuckle CX2CX4HX4C domain-containing protein</fullName>
    </recommendedName>
</protein>
<evidence type="ECO:0000313" key="2">
    <source>
        <dbReference type="EMBL" id="KAH1122608.1"/>
    </source>
</evidence>
<evidence type="ECO:0000259" key="1">
    <source>
        <dbReference type="Pfam" id="PF14392"/>
    </source>
</evidence>
<name>A0A9D3WF34_9ROSI</name>
<comment type="caution">
    <text evidence="2">The sequence shown here is derived from an EMBL/GenBank/DDBJ whole genome shotgun (WGS) entry which is preliminary data.</text>
</comment>
<reference evidence="2 3" key="1">
    <citation type="journal article" date="2021" name="Plant Biotechnol. J.">
        <title>Multi-omics assisted identification of the key and species-specific regulatory components of drought-tolerant mechanisms in Gossypium stocksii.</title>
        <authorList>
            <person name="Yu D."/>
            <person name="Ke L."/>
            <person name="Zhang D."/>
            <person name="Wu Y."/>
            <person name="Sun Y."/>
            <person name="Mei J."/>
            <person name="Sun J."/>
            <person name="Sun Y."/>
        </authorList>
    </citation>
    <scope>NUCLEOTIDE SEQUENCE [LARGE SCALE GENOMIC DNA]</scope>
    <source>
        <strain evidence="3">cv. E1</strain>
        <tissue evidence="2">Leaf</tissue>
    </source>
</reference>
<dbReference type="Pfam" id="PF14392">
    <property type="entry name" value="zf-CCHC_4"/>
    <property type="match status" value="1"/>
</dbReference>
<dbReference type="InterPro" id="IPR025836">
    <property type="entry name" value="Zn_knuckle_CX2CX4HX4C"/>
</dbReference>
<evidence type="ECO:0000313" key="3">
    <source>
        <dbReference type="Proteomes" id="UP000828251"/>
    </source>
</evidence>
<dbReference type="InterPro" id="IPR040256">
    <property type="entry name" value="At4g02000-like"/>
</dbReference>
<gene>
    <name evidence="2" type="ORF">J1N35_005768</name>
</gene>
<dbReference type="EMBL" id="JAIQCV010000002">
    <property type="protein sequence ID" value="KAH1122608.1"/>
    <property type="molecule type" value="Genomic_DNA"/>
</dbReference>
<dbReference type="PANTHER" id="PTHR31286:SF153">
    <property type="entry name" value="DUF4283 DOMAIN PROTEIN"/>
    <property type="match status" value="1"/>
</dbReference>
<feature type="domain" description="Zinc knuckle CX2CX4HX4C" evidence="1">
    <location>
        <begin position="48"/>
        <end position="95"/>
    </location>
</feature>
<organism evidence="2 3">
    <name type="scientific">Gossypium stocksii</name>
    <dbReference type="NCBI Taxonomy" id="47602"/>
    <lineage>
        <taxon>Eukaryota</taxon>
        <taxon>Viridiplantae</taxon>
        <taxon>Streptophyta</taxon>
        <taxon>Embryophyta</taxon>
        <taxon>Tracheophyta</taxon>
        <taxon>Spermatophyta</taxon>
        <taxon>Magnoliopsida</taxon>
        <taxon>eudicotyledons</taxon>
        <taxon>Gunneridae</taxon>
        <taxon>Pentapetalae</taxon>
        <taxon>rosids</taxon>
        <taxon>malvids</taxon>
        <taxon>Malvales</taxon>
        <taxon>Malvaceae</taxon>
        <taxon>Malvoideae</taxon>
        <taxon>Gossypium</taxon>
    </lineage>
</organism>
<dbReference type="Proteomes" id="UP000828251">
    <property type="component" value="Unassembled WGS sequence"/>
</dbReference>
<sequence>MQIHDLPLGSMSEGMARQIGNFIEEFLDYDAKILTKGFRKIMCIRVCLDVRNPLKRKKRVTYGEDKSTYADFQYERLSLFCFLCGQLGYDESFCPLLLSLGFQKVEFGWDISLRMMTRMETMAMSRWNREEPKDIIKSDMDLEEAHRRNWMWFHGVEDVNSVRGKGLVMELRRRFHRFN</sequence>
<dbReference type="AlphaFoldDB" id="A0A9D3WF34"/>
<proteinExistence type="predicted"/>
<dbReference type="PANTHER" id="PTHR31286">
    <property type="entry name" value="GLYCINE-RICH CELL WALL STRUCTURAL PROTEIN 1.8-LIKE"/>
    <property type="match status" value="1"/>
</dbReference>
<accession>A0A9D3WF34</accession>
<dbReference type="OrthoDB" id="990360at2759"/>
<keyword evidence="3" id="KW-1185">Reference proteome</keyword>